<dbReference type="InterPro" id="IPR051678">
    <property type="entry name" value="AGP_Transferase"/>
</dbReference>
<dbReference type="InterPro" id="IPR002575">
    <property type="entry name" value="Aminoglycoside_PTrfase"/>
</dbReference>
<reference evidence="3 4" key="1">
    <citation type="submission" date="2019-12" db="EMBL/GenBank/DDBJ databases">
        <title>Isolation and characterization of three novel carbon monoxide-oxidizing members of Halobacteria from salione crusts and soils.</title>
        <authorList>
            <person name="Myers M.R."/>
            <person name="King G.M."/>
        </authorList>
    </citation>
    <scope>NUCLEOTIDE SEQUENCE [LARGE SCALE GENOMIC DNA]</scope>
    <source>
        <strain evidence="3 4">WSA2</strain>
    </source>
</reference>
<dbReference type="Proteomes" id="UP000437065">
    <property type="component" value="Unassembled WGS sequence"/>
</dbReference>
<protein>
    <submittedName>
        <fullName evidence="3">Phosphotransferase</fullName>
    </submittedName>
</protein>
<proteinExistence type="predicted"/>
<keyword evidence="3" id="KW-0808">Transferase</keyword>
<dbReference type="GO" id="GO:0016740">
    <property type="term" value="F:transferase activity"/>
    <property type="evidence" value="ECO:0007669"/>
    <property type="project" value="UniProtKB-KW"/>
</dbReference>
<gene>
    <name evidence="3" type="ORF">GRX01_08215</name>
</gene>
<evidence type="ECO:0000259" key="2">
    <source>
        <dbReference type="Pfam" id="PF01636"/>
    </source>
</evidence>
<evidence type="ECO:0000313" key="3">
    <source>
        <dbReference type="EMBL" id="MXR41321.1"/>
    </source>
</evidence>
<accession>A0A6B0SXG7</accession>
<dbReference type="AlphaFoldDB" id="A0A6B0SXG7"/>
<sequence length="342" mass="36655">MDHAIRRGFAAAFPGRPVAGVRSTGPSWNDDNETVRVAFADDRRPAAAFLKVALDGDGSRIRRESACIGTVDAADIALRVPDVLAADPDADPPVLATAPMAGDSVLSAWSDAGRDGTETLTRAMGAALASVHTVRFDAHGEIRGEARDQPTAGGAKGLSVDEQPWTEVLVGRIERMRAIASSDRLDDHFDRVADAVRETTVGLDDAPATLVHGDPAKPNAVVAEHPGDAVSPRERRVGLLDWELSHVGDPAREVVRAERQLLGGPRTETAPRLRAALHEGYRGRAGALPTGLAERRPVYEAVGFLGFSGFVDKQSTLLDENEDELVAWAEDELDRRLVRVPR</sequence>
<dbReference type="EMBL" id="WUUS01000004">
    <property type="protein sequence ID" value="MXR41321.1"/>
    <property type="molecule type" value="Genomic_DNA"/>
</dbReference>
<evidence type="ECO:0000313" key="4">
    <source>
        <dbReference type="Proteomes" id="UP000437065"/>
    </source>
</evidence>
<dbReference type="SUPFAM" id="SSF56112">
    <property type="entry name" value="Protein kinase-like (PK-like)"/>
    <property type="match status" value="1"/>
</dbReference>
<keyword evidence="4" id="KW-1185">Reference proteome</keyword>
<dbReference type="RefSeq" id="WP_159665450.1">
    <property type="nucleotide sequence ID" value="NZ_WUUS01000004.1"/>
</dbReference>
<dbReference type="Gene3D" id="3.90.1200.10">
    <property type="match status" value="1"/>
</dbReference>
<feature type="domain" description="Aminoglycoside phosphotransferase" evidence="2">
    <location>
        <begin position="32"/>
        <end position="283"/>
    </location>
</feature>
<evidence type="ECO:0000256" key="1">
    <source>
        <dbReference type="SAM" id="MobiDB-lite"/>
    </source>
</evidence>
<dbReference type="Pfam" id="PF01636">
    <property type="entry name" value="APH"/>
    <property type="match status" value="1"/>
</dbReference>
<feature type="region of interest" description="Disordered" evidence="1">
    <location>
        <begin position="206"/>
        <end position="228"/>
    </location>
</feature>
<name>A0A6B0SXG7_9EURY</name>
<comment type="caution">
    <text evidence="3">The sequence shown here is derived from an EMBL/GenBank/DDBJ whole genome shotgun (WGS) entry which is preliminary data.</text>
</comment>
<dbReference type="PANTHER" id="PTHR21310">
    <property type="entry name" value="AMINOGLYCOSIDE PHOSPHOTRANSFERASE-RELATED-RELATED"/>
    <property type="match status" value="1"/>
</dbReference>
<organism evidence="3 4">
    <name type="scientific">Halobaculum saliterrae</name>
    <dbReference type="NCBI Taxonomy" id="2073113"/>
    <lineage>
        <taxon>Archaea</taxon>
        <taxon>Methanobacteriati</taxon>
        <taxon>Methanobacteriota</taxon>
        <taxon>Stenosarchaea group</taxon>
        <taxon>Halobacteria</taxon>
        <taxon>Halobacteriales</taxon>
        <taxon>Haloferacaceae</taxon>
        <taxon>Halobaculum</taxon>
    </lineage>
</organism>
<dbReference type="OrthoDB" id="350437at2157"/>
<dbReference type="InterPro" id="IPR011009">
    <property type="entry name" value="Kinase-like_dom_sf"/>
</dbReference>